<feature type="domain" description="BPL/LPL catalytic" evidence="1">
    <location>
        <begin position="32"/>
        <end position="232"/>
    </location>
</feature>
<dbReference type="SUPFAM" id="SSF55681">
    <property type="entry name" value="Class II aaRS and biotin synthetases"/>
    <property type="match status" value="1"/>
</dbReference>
<evidence type="ECO:0000259" key="1">
    <source>
        <dbReference type="PROSITE" id="PS51733"/>
    </source>
</evidence>
<evidence type="ECO:0000313" key="3">
    <source>
        <dbReference type="EMBL" id="CAB4977230.1"/>
    </source>
</evidence>
<evidence type="ECO:0000313" key="5">
    <source>
        <dbReference type="EMBL" id="CAB5059248.1"/>
    </source>
</evidence>
<dbReference type="PANTHER" id="PTHR43679:SF2">
    <property type="entry name" value="OCTANOYL-[GCVH]:PROTEIN N-OCTANOYLTRANSFERASE"/>
    <property type="match status" value="1"/>
</dbReference>
<dbReference type="EMBL" id="CAEZXS010000062">
    <property type="protein sequence ID" value="CAB4695714.1"/>
    <property type="molecule type" value="Genomic_DNA"/>
</dbReference>
<organism evidence="4">
    <name type="scientific">freshwater metagenome</name>
    <dbReference type="NCBI Taxonomy" id="449393"/>
    <lineage>
        <taxon>unclassified sequences</taxon>
        <taxon>metagenomes</taxon>
        <taxon>ecological metagenomes</taxon>
    </lineage>
</organism>
<proteinExistence type="predicted"/>
<reference evidence="4" key="1">
    <citation type="submission" date="2020-05" db="EMBL/GenBank/DDBJ databases">
        <authorList>
            <person name="Chiriac C."/>
            <person name="Salcher M."/>
            <person name="Ghai R."/>
            <person name="Kavagutti S V."/>
        </authorList>
    </citation>
    <scope>NUCLEOTIDE SEQUENCE</scope>
</reference>
<dbReference type="InterPro" id="IPR004143">
    <property type="entry name" value="BPL_LPL_catalytic"/>
</dbReference>
<dbReference type="InterPro" id="IPR050664">
    <property type="entry name" value="Octanoyltrans_LipM/LipL"/>
</dbReference>
<gene>
    <name evidence="2" type="ORF">UFOPK2582_00671</name>
    <name evidence="3" type="ORF">UFOPK3914_00810</name>
    <name evidence="4" type="ORF">UFOPK4173_00228</name>
    <name evidence="5" type="ORF">UFOPK4354_00038</name>
</gene>
<dbReference type="AlphaFoldDB" id="A0A6J7RBJ7"/>
<dbReference type="InterPro" id="IPR045864">
    <property type="entry name" value="aa-tRNA-synth_II/BPL/LPL"/>
</dbReference>
<dbReference type="Pfam" id="PF21948">
    <property type="entry name" value="LplA-B_cat"/>
    <property type="match status" value="1"/>
</dbReference>
<dbReference type="PANTHER" id="PTHR43679">
    <property type="entry name" value="OCTANOYLTRANSFERASE LIPM-RELATED"/>
    <property type="match status" value="1"/>
</dbReference>
<dbReference type="EMBL" id="CAFBOG010000060">
    <property type="protein sequence ID" value="CAB4977230.1"/>
    <property type="molecule type" value="Genomic_DNA"/>
</dbReference>
<dbReference type="Gene3D" id="3.30.390.50">
    <property type="entry name" value="CO dehydrogenase flavoprotein, C-terminal domain"/>
    <property type="match status" value="1"/>
</dbReference>
<protein>
    <submittedName>
        <fullName evidence="4">Unannotated protein</fullName>
    </submittedName>
</protein>
<name>A0A6J7RBJ7_9ZZZZ</name>
<dbReference type="EMBL" id="CAFBPW010000013">
    <property type="protein sequence ID" value="CAB5026137.1"/>
    <property type="molecule type" value="Genomic_DNA"/>
</dbReference>
<dbReference type="EMBL" id="CAFBQW010000002">
    <property type="protein sequence ID" value="CAB5059248.1"/>
    <property type="molecule type" value="Genomic_DNA"/>
</dbReference>
<evidence type="ECO:0000313" key="2">
    <source>
        <dbReference type="EMBL" id="CAB4695714.1"/>
    </source>
</evidence>
<sequence>MEREQWRWLDLGRQGPYENAAVMPVLVRSVLEQGKPILQTSIWGETHLNVGWFDDVDSTLDLQRCEELDIAVMRRSFYGGGTAYYQAECSMMWGFLLPKDIQILGVSTNDLDALLAKFQVLFSDALRRIGLSEVQFEGSSDLRWNGRKLGALTAQDVVACVSIGGFLNLAPPDLTTYLQVVRIPEDKFKDKIVKDMTEYVCTAEQVVGHPVSYEQLRDAIIESMSAAGVDLELSALSPGEAKGVAKASGRVGSPESIRRISSDQFLLDAPSGSCCGFGNFKGRKLCRAGVALAPDGRVLAAMMAGDMHVSPPDVMDRVAAALTGAASSNTDDLRQRISTVFEAEDVHQADQLMGVTTEDLLAAVLVAVQAAASIPTDATKDENPT</sequence>
<dbReference type="PROSITE" id="PS51733">
    <property type="entry name" value="BPL_LPL_CATALYTIC"/>
    <property type="match status" value="1"/>
</dbReference>
<dbReference type="Gene3D" id="3.30.930.10">
    <property type="entry name" value="Bira Bifunctional Protein, Domain 2"/>
    <property type="match status" value="1"/>
</dbReference>
<accession>A0A6J7RBJ7</accession>
<evidence type="ECO:0000313" key="4">
    <source>
        <dbReference type="EMBL" id="CAB5026137.1"/>
    </source>
</evidence>